<reference evidence="1 2" key="1">
    <citation type="journal article" date="2024" name="Environ. Microbiol.">
        <title>Novel evolutionary insights on the interactions of the Holosporales (Alphaproteobacteria) with eukaryotic hosts from comparative genomics.</title>
        <authorList>
            <person name="Giovannini M."/>
            <person name="Petroni G."/>
            <person name="Castelli M."/>
        </authorList>
    </citation>
    <scope>NUCLEOTIDE SEQUENCE [LARGE SCALE GENOMIC DNA]</scope>
    <source>
        <strain evidence="1 2">US_Bl 15I1</strain>
    </source>
</reference>
<name>A0ABZ2C5X5_9PROT</name>
<keyword evidence="2" id="KW-1185">Reference proteome</keyword>
<evidence type="ECO:0000313" key="1">
    <source>
        <dbReference type="EMBL" id="WVX67834.1"/>
    </source>
</evidence>
<sequence length="52" mass="6207">MVVSLDEPISELYCVEQRFIQILDFNAIQLRNKITRGIDCQWRFALSHIVRK</sequence>
<accession>A0ABZ2C5X5</accession>
<proteinExistence type="predicted"/>
<protein>
    <submittedName>
        <fullName evidence="1">Uncharacterized protein</fullName>
    </submittedName>
</protein>
<evidence type="ECO:0000313" key="2">
    <source>
        <dbReference type="Proteomes" id="UP001330434"/>
    </source>
</evidence>
<gene>
    <name evidence="1" type="ORF">Bealeia1_02053</name>
</gene>
<geneLocation type="plasmid" evidence="1 2">
    <name>pBealeia6</name>
</geneLocation>
<dbReference type="Proteomes" id="UP001330434">
    <property type="component" value="Plasmid pBealeia6"/>
</dbReference>
<dbReference type="EMBL" id="CP133276">
    <property type="protein sequence ID" value="WVX67834.1"/>
    <property type="molecule type" value="Genomic_DNA"/>
</dbReference>
<keyword evidence="1" id="KW-0614">Plasmid</keyword>
<organism evidence="1 2">
    <name type="scientific">Candidatus Bealeia paramacronuclearis</name>
    <dbReference type="NCBI Taxonomy" id="1921001"/>
    <lineage>
        <taxon>Bacteria</taxon>
        <taxon>Pseudomonadati</taxon>
        <taxon>Pseudomonadota</taxon>
        <taxon>Alphaproteobacteria</taxon>
        <taxon>Holosporales</taxon>
        <taxon>Holosporaceae</taxon>
        <taxon>Candidatus Bealeia</taxon>
    </lineage>
</organism>